<protein>
    <recommendedName>
        <fullName evidence="4">THAP-type domain-containing protein</fullName>
    </recommendedName>
</protein>
<evidence type="ECO:0000313" key="3">
    <source>
        <dbReference type="Proteomes" id="UP000823941"/>
    </source>
</evidence>
<dbReference type="EMBL" id="JAHIBW010000027">
    <property type="protein sequence ID" value="KAG7296992.1"/>
    <property type="molecule type" value="Genomic_DNA"/>
</dbReference>
<gene>
    <name evidence="2" type="ORF">JYU34_019911</name>
</gene>
<comment type="caution">
    <text evidence="2">The sequence shown here is derived from an EMBL/GenBank/DDBJ whole genome shotgun (WGS) entry which is preliminary data.</text>
</comment>
<name>A0ABQ7PVI3_PLUXY</name>
<keyword evidence="3" id="KW-1185">Reference proteome</keyword>
<organism evidence="2 3">
    <name type="scientific">Plutella xylostella</name>
    <name type="common">Diamondback moth</name>
    <name type="synonym">Plutella maculipennis</name>
    <dbReference type="NCBI Taxonomy" id="51655"/>
    <lineage>
        <taxon>Eukaryota</taxon>
        <taxon>Metazoa</taxon>
        <taxon>Ecdysozoa</taxon>
        <taxon>Arthropoda</taxon>
        <taxon>Hexapoda</taxon>
        <taxon>Insecta</taxon>
        <taxon>Pterygota</taxon>
        <taxon>Neoptera</taxon>
        <taxon>Endopterygota</taxon>
        <taxon>Lepidoptera</taxon>
        <taxon>Glossata</taxon>
        <taxon>Ditrysia</taxon>
        <taxon>Yponomeutoidea</taxon>
        <taxon>Plutellidae</taxon>
        <taxon>Plutella</taxon>
    </lineage>
</organism>
<proteinExistence type="predicted"/>
<reference evidence="2 3" key="1">
    <citation type="submission" date="2021-06" db="EMBL/GenBank/DDBJ databases">
        <title>A haploid diamondback moth (Plutella xylostella L.) genome assembly resolves 31 chromosomes and identifies a diamide resistance mutation.</title>
        <authorList>
            <person name="Ward C.M."/>
            <person name="Perry K.D."/>
            <person name="Baker G."/>
            <person name="Powis K."/>
            <person name="Heckel D.G."/>
            <person name="Baxter S.W."/>
        </authorList>
    </citation>
    <scope>NUCLEOTIDE SEQUENCE [LARGE SCALE GENOMIC DNA]</scope>
    <source>
        <strain evidence="2 3">LV</strain>
        <tissue evidence="2">Single pupa</tissue>
    </source>
</reference>
<evidence type="ECO:0000256" key="1">
    <source>
        <dbReference type="SAM" id="MobiDB-lite"/>
    </source>
</evidence>
<sequence length="515" mass="56918">MDRYSKRMVKCFVPGCRNTSANSRDKLFLSIRESMKWGWFSDAKTMYTPGKRLLCCEDHVDLKEDLENYQEWKMMGTRPVLKPTAKLRNQDIPISKDDSLLKEMLLNPAGPVSSCYQEKTLPSASIHVDVATQYQIWVRAKRKAEALLNPQDRIDDTSAPNPETAGPSQPAGTPLPPANTLAQPDNGTLQNTAHESNPLPAAPPAPLAKRISRPPSDPHLQEIYANHIKVIKKKPIKRKSGEVACSVCSRTLRKTLLRCLQCARVLCGPCDRRRVTACTTQNHVMLRMHSSATYDKLSHLLDEWQRDVVAAVGEPPASDEDEEADTTTIEPTAANLIDDQSLLVPIDNSMSKYMALPVEPPEPNTIPEKPKPFEHPSGRVFRGRKPQNKNDKPKDKTKEPHVDNEPMIYNPVPFQPVVDLFGTEAIKPEPDPLLGLDAAPQGTVAHGQPIGGTTVDGSIPDEGDPGAPPVEVKMEPQELITIEEMDVNVAVADTNVSPSEPYVFELYSSHKPAPS</sequence>
<feature type="compositionally biased region" description="Polar residues" evidence="1">
    <location>
        <begin position="158"/>
        <end position="171"/>
    </location>
</feature>
<feature type="region of interest" description="Disordered" evidence="1">
    <location>
        <begin position="148"/>
        <end position="219"/>
    </location>
</feature>
<feature type="compositionally biased region" description="Polar residues" evidence="1">
    <location>
        <begin position="180"/>
        <end position="195"/>
    </location>
</feature>
<feature type="compositionally biased region" description="Basic and acidic residues" evidence="1">
    <location>
        <begin position="388"/>
        <end position="404"/>
    </location>
</feature>
<evidence type="ECO:0008006" key="4">
    <source>
        <dbReference type="Google" id="ProtNLM"/>
    </source>
</evidence>
<dbReference type="Proteomes" id="UP000823941">
    <property type="component" value="Chromosome 27"/>
</dbReference>
<feature type="compositionally biased region" description="Basic and acidic residues" evidence="1">
    <location>
        <begin position="368"/>
        <end position="377"/>
    </location>
</feature>
<feature type="region of interest" description="Disordered" evidence="1">
    <location>
        <begin position="431"/>
        <end position="471"/>
    </location>
</feature>
<feature type="region of interest" description="Disordered" evidence="1">
    <location>
        <begin position="354"/>
        <end position="410"/>
    </location>
</feature>
<evidence type="ECO:0000313" key="2">
    <source>
        <dbReference type="EMBL" id="KAG7296992.1"/>
    </source>
</evidence>
<dbReference type="CDD" id="cd19757">
    <property type="entry name" value="Bbox1"/>
    <property type="match status" value="1"/>
</dbReference>
<accession>A0ABQ7PVI3</accession>